<name>A0ABT5GF72_9MICO</name>
<reference evidence="8 9" key="1">
    <citation type="submission" date="2022-11" db="EMBL/GenBank/DDBJ databases">
        <title>Anaerobic phenanthrene biodegradation by a DNRA strain PheN6.</title>
        <authorList>
            <person name="Zhang Z."/>
        </authorList>
    </citation>
    <scope>NUCLEOTIDE SEQUENCE [LARGE SCALE GENOMIC DNA]</scope>
    <source>
        <strain evidence="8 9">PheN6</strain>
    </source>
</reference>
<dbReference type="SMART" id="SM00825">
    <property type="entry name" value="PKS_KS"/>
    <property type="match status" value="1"/>
</dbReference>
<dbReference type="InterPro" id="IPR020841">
    <property type="entry name" value="PKS_Beta-ketoAc_synthase_dom"/>
</dbReference>
<evidence type="ECO:0000256" key="2">
    <source>
        <dbReference type="ARBA" id="ARBA00012705"/>
    </source>
</evidence>
<dbReference type="Proteomes" id="UP001150259">
    <property type="component" value="Unassembled WGS sequence"/>
</dbReference>
<dbReference type="InterPro" id="IPR016039">
    <property type="entry name" value="Thiolase-like"/>
</dbReference>
<dbReference type="PIRSF" id="PIRSF000429">
    <property type="entry name" value="Ac-CoA_Ac_transf"/>
    <property type="match status" value="1"/>
</dbReference>
<dbReference type="PROSITE" id="PS00099">
    <property type="entry name" value="THIOLASE_3"/>
    <property type="match status" value="1"/>
</dbReference>
<sequence>MEQEDIAVIAAARTPFGKFGGTLRDLTHPQLGAHVVRHVLDRAGADPSSVDEVAFGVNLPGADRSIARQILVDSGIPPEKVAYTVDRACCSSLAAITLASRSLRVGDADVAIAGGAENMSRTPYFLTQQRWGHSLGDITLKDQLVIACPMTGRPRAVQAGEEAVEYGITREQQDVWAARSHHRYIEARDAGKFAEEIVAIDVDAGRQGMVSFAEDEAVRPDTTVEKLAKLKPIYGNPTVTAGNAPGLSTGATAMLLTKVRTAEAHGMTPLATLHGWSMASGHPDRIASIPAEAIRMALKKTGLTLDDMDVIEINEAFAAVPLVSSHILAGHDEAAAEKLRERINVNGGAIAIGHPTGATAARLVMTAMYELRRRYAADPSRPYYGVVGICGGIGEAEGVVVRVGA</sequence>
<dbReference type="Pfam" id="PF00108">
    <property type="entry name" value="Thiolase_N"/>
    <property type="match status" value="1"/>
</dbReference>
<dbReference type="PANTHER" id="PTHR18919:SF107">
    <property type="entry name" value="ACETYL-COA ACETYLTRANSFERASE, CYTOSOLIC"/>
    <property type="match status" value="1"/>
</dbReference>
<dbReference type="InterPro" id="IPR020616">
    <property type="entry name" value="Thiolase_N"/>
</dbReference>
<dbReference type="InterPro" id="IPR020610">
    <property type="entry name" value="Thiolase_AS"/>
</dbReference>
<evidence type="ECO:0000256" key="6">
    <source>
        <dbReference type="RuleBase" id="RU003557"/>
    </source>
</evidence>
<dbReference type="InterPro" id="IPR020617">
    <property type="entry name" value="Thiolase_C"/>
</dbReference>
<comment type="similarity">
    <text evidence="1 6">Belongs to the thiolase-like superfamily. Thiolase family.</text>
</comment>
<dbReference type="InterPro" id="IPR002155">
    <property type="entry name" value="Thiolase"/>
</dbReference>
<dbReference type="RefSeq" id="WP_272461110.1">
    <property type="nucleotide sequence ID" value="NZ_JAPFQL010000012.1"/>
</dbReference>
<evidence type="ECO:0000313" key="9">
    <source>
        <dbReference type="Proteomes" id="UP001150259"/>
    </source>
</evidence>
<keyword evidence="9" id="KW-1185">Reference proteome</keyword>
<dbReference type="CDD" id="cd00751">
    <property type="entry name" value="thiolase"/>
    <property type="match status" value="1"/>
</dbReference>
<proteinExistence type="inferred from homology"/>
<evidence type="ECO:0000256" key="3">
    <source>
        <dbReference type="ARBA" id="ARBA00022679"/>
    </source>
</evidence>
<comment type="caution">
    <text evidence="8">The sequence shown here is derived from an EMBL/GenBank/DDBJ whole genome shotgun (WGS) entry which is preliminary data.</text>
</comment>
<dbReference type="SUPFAM" id="SSF53901">
    <property type="entry name" value="Thiolase-like"/>
    <property type="match status" value="2"/>
</dbReference>
<accession>A0ABT5GF72</accession>
<dbReference type="Gene3D" id="3.40.47.10">
    <property type="match status" value="1"/>
</dbReference>
<evidence type="ECO:0000259" key="7">
    <source>
        <dbReference type="SMART" id="SM00825"/>
    </source>
</evidence>
<evidence type="ECO:0000256" key="5">
    <source>
        <dbReference type="ARBA" id="ARBA00040529"/>
    </source>
</evidence>
<evidence type="ECO:0000256" key="4">
    <source>
        <dbReference type="ARBA" id="ARBA00023315"/>
    </source>
</evidence>
<dbReference type="Pfam" id="PF02803">
    <property type="entry name" value="Thiolase_C"/>
    <property type="match status" value="1"/>
</dbReference>
<dbReference type="PANTHER" id="PTHR18919">
    <property type="entry name" value="ACETYL-COA C-ACYLTRANSFERASE"/>
    <property type="match status" value="1"/>
</dbReference>
<feature type="domain" description="Ketosynthase family 3 (KS3)" evidence="7">
    <location>
        <begin position="6"/>
        <end position="398"/>
    </location>
</feature>
<evidence type="ECO:0000256" key="1">
    <source>
        <dbReference type="ARBA" id="ARBA00010982"/>
    </source>
</evidence>
<organism evidence="8 9">
    <name type="scientific">Intrasporangium calvum</name>
    <dbReference type="NCBI Taxonomy" id="53358"/>
    <lineage>
        <taxon>Bacteria</taxon>
        <taxon>Bacillati</taxon>
        <taxon>Actinomycetota</taxon>
        <taxon>Actinomycetes</taxon>
        <taxon>Micrococcales</taxon>
        <taxon>Intrasporangiaceae</taxon>
        <taxon>Intrasporangium</taxon>
    </lineage>
</organism>
<dbReference type="EC" id="2.3.1.9" evidence="2"/>
<keyword evidence="4 6" id="KW-0012">Acyltransferase</keyword>
<keyword evidence="3 6" id="KW-0808">Transferase</keyword>
<evidence type="ECO:0000313" key="8">
    <source>
        <dbReference type="EMBL" id="MDC5696536.1"/>
    </source>
</evidence>
<dbReference type="EMBL" id="JAPFQL010000012">
    <property type="protein sequence ID" value="MDC5696536.1"/>
    <property type="molecule type" value="Genomic_DNA"/>
</dbReference>
<dbReference type="NCBIfam" id="TIGR01930">
    <property type="entry name" value="AcCoA-C-Actrans"/>
    <property type="match status" value="1"/>
</dbReference>
<gene>
    <name evidence="8" type="ORF">OO014_04640</name>
</gene>
<protein>
    <recommendedName>
        <fullName evidence="5">Probable acetyl-CoA acetyltransferase</fullName>
        <ecNumber evidence="2">2.3.1.9</ecNumber>
    </recommendedName>
</protein>